<evidence type="ECO:0000313" key="2">
    <source>
        <dbReference type="EMBL" id="GBL53538.1"/>
    </source>
</evidence>
<accession>A0A4Y1ZK21</accession>
<organism evidence="2 3">
    <name type="scientific">Araneus ventricosus</name>
    <name type="common">Orbweaver spider</name>
    <name type="synonym">Epeira ventricosa</name>
    <dbReference type="NCBI Taxonomy" id="182803"/>
    <lineage>
        <taxon>Eukaryota</taxon>
        <taxon>Metazoa</taxon>
        <taxon>Ecdysozoa</taxon>
        <taxon>Arthropoda</taxon>
        <taxon>Chelicerata</taxon>
        <taxon>Arachnida</taxon>
        <taxon>Araneae</taxon>
        <taxon>Araneomorphae</taxon>
        <taxon>Entelegynae</taxon>
        <taxon>Araneoidea</taxon>
        <taxon>Araneidae</taxon>
        <taxon>Araneus</taxon>
    </lineage>
</organism>
<dbReference type="EMBL" id="BGPR01075104">
    <property type="protein sequence ID" value="GBL53538.1"/>
    <property type="molecule type" value="Genomic_DNA"/>
</dbReference>
<name>A0A4Y1ZK21_ARAVE</name>
<proteinExistence type="predicted"/>
<feature type="region of interest" description="Disordered" evidence="1">
    <location>
        <begin position="49"/>
        <end position="71"/>
    </location>
</feature>
<gene>
    <name evidence="2" type="ORF">AVEN_213484_1</name>
</gene>
<reference evidence="2 3" key="1">
    <citation type="journal article" date="2019" name="Sci. Rep.">
        <title>Orb-weaving spider Araneus ventricosus genome elucidates the spidroin gene catalogue.</title>
        <authorList>
            <person name="Kono N."/>
            <person name="Nakamura H."/>
            <person name="Ohtoshi R."/>
            <person name="Moran D.A.P."/>
            <person name="Shinohara A."/>
            <person name="Yoshida Y."/>
            <person name="Fujiwara M."/>
            <person name="Mori M."/>
            <person name="Tomita M."/>
            <person name="Arakawa K."/>
        </authorList>
    </citation>
    <scope>NUCLEOTIDE SEQUENCE [LARGE SCALE GENOMIC DNA]</scope>
</reference>
<evidence type="ECO:0000313" key="3">
    <source>
        <dbReference type="Proteomes" id="UP000499080"/>
    </source>
</evidence>
<comment type="caution">
    <text evidence="2">The sequence shown here is derived from an EMBL/GenBank/DDBJ whole genome shotgun (WGS) entry which is preliminary data.</text>
</comment>
<protein>
    <submittedName>
        <fullName evidence="2">Uncharacterized protein</fullName>
    </submittedName>
</protein>
<dbReference type="AlphaFoldDB" id="A0A4Y1ZK21"/>
<sequence length="71" mass="7674">CIEICSRLETLKSASGTARSRNMQLCFSAASAIMEYASGRTFIGKTRRSISGVSPVPRQDGDIHSRTALPK</sequence>
<evidence type="ECO:0000256" key="1">
    <source>
        <dbReference type="SAM" id="MobiDB-lite"/>
    </source>
</evidence>
<dbReference type="Proteomes" id="UP000499080">
    <property type="component" value="Unassembled WGS sequence"/>
</dbReference>
<feature type="non-terminal residue" evidence="2">
    <location>
        <position position="1"/>
    </location>
</feature>
<keyword evidence="3" id="KW-1185">Reference proteome</keyword>